<protein>
    <submittedName>
        <fullName evidence="1">Uncharacterized protein</fullName>
    </submittedName>
</protein>
<evidence type="ECO:0000313" key="2">
    <source>
        <dbReference type="Proteomes" id="UP000076482"/>
    </source>
</evidence>
<comment type="caution">
    <text evidence="1">The sequence shown here is derived from an EMBL/GenBank/DDBJ whole genome shotgun (WGS) entry which is preliminary data.</text>
</comment>
<gene>
    <name evidence="1" type="ORF">B4088_1810</name>
</gene>
<dbReference type="Proteomes" id="UP000076482">
    <property type="component" value="Unassembled WGS sequence"/>
</dbReference>
<reference evidence="1 2" key="1">
    <citation type="submission" date="2015-09" db="EMBL/GenBank/DDBJ databases">
        <title>Bacillus cereus food isolates.</title>
        <authorList>
            <person name="Boekhorst J."/>
        </authorList>
    </citation>
    <scope>NUCLEOTIDE SEQUENCE [LARGE SCALE GENOMIC DNA]</scope>
    <source>
        <strain evidence="1 2">B4088</strain>
    </source>
</reference>
<name>A0A164PPC1_BACCE</name>
<evidence type="ECO:0000313" key="1">
    <source>
        <dbReference type="EMBL" id="KZD67863.1"/>
    </source>
</evidence>
<sequence length="73" mass="7737">MLVLPVSGIVISLRVDLTEMFAPAANVSIVVNESESPIRFEEKLSVATAPFIEIPTPSGAHPGAVVEMDTLMT</sequence>
<dbReference type="EMBL" id="LJKE01000039">
    <property type="protein sequence ID" value="KZD67863.1"/>
    <property type="molecule type" value="Genomic_DNA"/>
</dbReference>
<accession>A0A164PPC1</accession>
<organism evidence="1 2">
    <name type="scientific">Bacillus cereus</name>
    <dbReference type="NCBI Taxonomy" id="1396"/>
    <lineage>
        <taxon>Bacteria</taxon>
        <taxon>Bacillati</taxon>
        <taxon>Bacillota</taxon>
        <taxon>Bacilli</taxon>
        <taxon>Bacillales</taxon>
        <taxon>Bacillaceae</taxon>
        <taxon>Bacillus</taxon>
        <taxon>Bacillus cereus group</taxon>
    </lineage>
</organism>
<dbReference type="AlphaFoldDB" id="A0A164PPC1"/>
<proteinExistence type="predicted"/>